<feature type="compositionally biased region" description="Basic and acidic residues" evidence="1">
    <location>
        <begin position="1"/>
        <end position="18"/>
    </location>
</feature>
<dbReference type="Proteomes" id="UP000440578">
    <property type="component" value="Unassembled WGS sequence"/>
</dbReference>
<evidence type="ECO:0000313" key="3">
    <source>
        <dbReference type="Proteomes" id="UP000440578"/>
    </source>
</evidence>
<organism evidence="2 3">
    <name type="scientific">Amphibalanus amphitrite</name>
    <name type="common">Striped barnacle</name>
    <name type="synonym">Balanus amphitrite</name>
    <dbReference type="NCBI Taxonomy" id="1232801"/>
    <lineage>
        <taxon>Eukaryota</taxon>
        <taxon>Metazoa</taxon>
        <taxon>Ecdysozoa</taxon>
        <taxon>Arthropoda</taxon>
        <taxon>Crustacea</taxon>
        <taxon>Multicrustacea</taxon>
        <taxon>Cirripedia</taxon>
        <taxon>Thoracica</taxon>
        <taxon>Thoracicalcarea</taxon>
        <taxon>Balanomorpha</taxon>
        <taxon>Balanoidea</taxon>
        <taxon>Balanidae</taxon>
        <taxon>Amphibalaninae</taxon>
        <taxon>Amphibalanus</taxon>
    </lineage>
</organism>
<feature type="region of interest" description="Disordered" evidence="1">
    <location>
        <begin position="289"/>
        <end position="316"/>
    </location>
</feature>
<sequence length="372" mass="43001">MGARDNEGKDSDTSERGYEAQSENESADESSPRRHKRFTGRSRQPLDTADSSAPGSSSQSSAGYGSVERSESGHALFYDPILKAWRRDVAGVRKRHKSTGPLTLEELTPSVTNLKRTHSGTPIVYDKWRGYWHRERRHKTVNFNKLTPEQQDAKRTASGTQIYYDEQRLEWRRWRDHPSDVPTPTKTQQLLKRTGSGSAIVYDSARKVWKRKRKRMGPLSSQHLLEAQREAETGWERHLVHDKGAWYLEKKRKHLQDGELSKRNIKAQKTSSGTSIAYDSVHRRWKRVVDSDDATTSGADRSETSPRSSHRHHHGFKRISYAYTKNKVTGKWTKKPLPEEDYLNKRLRTPDGGYVFFDEERLCWRKAKVDVP</sequence>
<name>A0A6A4V6V8_AMPAM</name>
<gene>
    <name evidence="2" type="ORF">FJT64_001266</name>
</gene>
<keyword evidence="3" id="KW-1185">Reference proteome</keyword>
<proteinExistence type="predicted"/>
<dbReference type="EMBL" id="VIIS01002031">
    <property type="protein sequence ID" value="KAF0289435.1"/>
    <property type="molecule type" value="Genomic_DNA"/>
</dbReference>
<comment type="caution">
    <text evidence="2">The sequence shown here is derived from an EMBL/GenBank/DDBJ whole genome shotgun (WGS) entry which is preliminary data.</text>
</comment>
<accession>A0A6A4V6V8</accession>
<protein>
    <submittedName>
        <fullName evidence="2">Uncharacterized protein</fullName>
    </submittedName>
</protein>
<evidence type="ECO:0000313" key="2">
    <source>
        <dbReference type="EMBL" id="KAF0289435.1"/>
    </source>
</evidence>
<feature type="compositionally biased region" description="Low complexity" evidence="1">
    <location>
        <begin position="49"/>
        <end position="66"/>
    </location>
</feature>
<feature type="region of interest" description="Disordered" evidence="1">
    <location>
        <begin position="1"/>
        <end position="70"/>
    </location>
</feature>
<reference evidence="2 3" key="1">
    <citation type="submission" date="2019-07" db="EMBL/GenBank/DDBJ databases">
        <title>Draft genome assembly of a fouling barnacle, Amphibalanus amphitrite (Darwin, 1854): The first reference genome for Thecostraca.</title>
        <authorList>
            <person name="Kim W."/>
        </authorList>
    </citation>
    <scope>NUCLEOTIDE SEQUENCE [LARGE SCALE GENOMIC DNA]</scope>
    <source>
        <strain evidence="2">SNU_AA5</strain>
        <tissue evidence="2">Soma without cirri and trophi</tissue>
    </source>
</reference>
<evidence type="ECO:0000256" key="1">
    <source>
        <dbReference type="SAM" id="MobiDB-lite"/>
    </source>
</evidence>
<dbReference type="AlphaFoldDB" id="A0A6A4V6V8"/>